<gene>
    <name evidence="1" type="ORF">GSBLH_T00005105001</name>
</gene>
<evidence type="ECO:0000313" key="2">
    <source>
        <dbReference type="Proteomes" id="UP000008312"/>
    </source>
</evidence>
<name>D8MBS2_BLAHO</name>
<reference evidence="1" key="1">
    <citation type="submission" date="2010-02" db="EMBL/GenBank/DDBJ databases">
        <title>Sequencing and annotation of the Blastocystis hominis genome.</title>
        <authorList>
            <person name="Wincker P."/>
        </authorList>
    </citation>
    <scope>NUCLEOTIDE SEQUENCE</scope>
    <source>
        <strain evidence="1">Singapore isolate B</strain>
    </source>
</reference>
<dbReference type="AlphaFoldDB" id="D8MBS2"/>
<dbReference type="RefSeq" id="XP_012899559.1">
    <property type="nucleotide sequence ID" value="XM_013044105.1"/>
</dbReference>
<proteinExistence type="predicted"/>
<protein>
    <recommendedName>
        <fullName evidence="3">Mediator of RNA polymerase II transcription subunit 10</fullName>
    </recommendedName>
</protein>
<dbReference type="Proteomes" id="UP000008312">
    <property type="component" value="Unassembled WGS sequence"/>
</dbReference>
<evidence type="ECO:0008006" key="3">
    <source>
        <dbReference type="Google" id="ProtNLM"/>
    </source>
</evidence>
<sequence length="80" mass="8828">MEPNPAPGASSIEKDLKDLKETEDKVVQLLDIVREVTSIMGDPQATTDESIERTTQLTRQYLQTVNVGTSVPLVRFVGNL</sequence>
<dbReference type="EMBL" id="FN668691">
    <property type="protein sequence ID" value="CBK25511.2"/>
    <property type="molecule type" value="Genomic_DNA"/>
</dbReference>
<evidence type="ECO:0000313" key="1">
    <source>
        <dbReference type="EMBL" id="CBK25511.2"/>
    </source>
</evidence>
<dbReference type="GeneID" id="24922086"/>
<dbReference type="InParanoid" id="D8MBS2"/>
<organism evidence="1">
    <name type="scientific">Blastocystis hominis</name>
    <dbReference type="NCBI Taxonomy" id="12968"/>
    <lineage>
        <taxon>Eukaryota</taxon>
        <taxon>Sar</taxon>
        <taxon>Stramenopiles</taxon>
        <taxon>Bigyra</taxon>
        <taxon>Opalozoa</taxon>
        <taxon>Opalinata</taxon>
        <taxon>Blastocystidae</taxon>
        <taxon>Blastocystis</taxon>
    </lineage>
</organism>
<keyword evidence="2" id="KW-1185">Reference proteome</keyword>
<accession>D8MBS2</accession>